<evidence type="ECO:0000313" key="2">
    <source>
        <dbReference type="Proteomes" id="UP000326198"/>
    </source>
</evidence>
<dbReference type="AlphaFoldDB" id="A0A5N7AQX5"/>
<evidence type="ECO:0000313" key="1">
    <source>
        <dbReference type="EMBL" id="KAE8371409.1"/>
    </source>
</evidence>
<keyword evidence="2" id="KW-1185">Reference proteome</keyword>
<sequence length="129" mass="15308">MAQRTSFRLAQVFQYLYFLEWVKNTKAARFRGSNSICSIGQRTESFTVDSIMKILYTDWDTIDNRVRDERRRKYRRENRQAKRWILVASKLSFGVLLVASKQHREESCLYLRKNSYGLSRSSGQFSTFG</sequence>
<protein>
    <submittedName>
        <fullName evidence="1">Uncharacterized protein</fullName>
    </submittedName>
</protein>
<accession>A0A5N7AQX5</accession>
<dbReference type="Proteomes" id="UP000326198">
    <property type="component" value="Unassembled WGS sequence"/>
</dbReference>
<organism evidence="1 2">
    <name type="scientific">Aspergillus bertholletiae</name>
    <dbReference type="NCBI Taxonomy" id="1226010"/>
    <lineage>
        <taxon>Eukaryota</taxon>
        <taxon>Fungi</taxon>
        <taxon>Dikarya</taxon>
        <taxon>Ascomycota</taxon>
        <taxon>Pezizomycotina</taxon>
        <taxon>Eurotiomycetes</taxon>
        <taxon>Eurotiomycetidae</taxon>
        <taxon>Eurotiales</taxon>
        <taxon>Aspergillaceae</taxon>
        <taxon>Aspergillus</taxon>
        <taxon>Aspergillus subgen. Circumdati</taxon>
    </lineage>
</organism>
<dbReference type="EMBL" id="ML736429">
    <property type="protein sequence ID" value="KAE8371409.1"/>
    <property type="molecule type" value="Genomic_DNA"/>
</dbReference>
<name>A0A5N7AQX5_9EURO</name>
<gene>
    <name evidence="1" type="ORF">BDV26DRAFT_276125</name>
</gene>
<reference evidence="1 2" key="1">
    <citation type="submission" date="2019-04" db="EMBL/GenBank/DDBJ databases">
        <title>Friends and foes A comparative genomics studyof 23 Aspergillus species from section Flavi.</title>
        <authorList>
            <consortium name="DOE Joint Genome Institute"/>
            <person name="Kjaerbolling I."/>
            <person name="Vesth T."/>
            <person name="Frisvad J.C."/>
            <person name="Nybo J.L."/>
            <person name="Theobald S."/>
            <person name="Kildgaard S."/>
            <person name="Isbrandt T."/>
            <person name="Kuo A."/>
            <person name="Sato A."/>
            <person name="Lyhne E.K."/>
            <person name="Kogle M.E."/>
            <person name="Wiebenga A."/>
            <person name="Kun R.S."/>
            <person name="Lubbers R.J."/>
            <person name="Makela M.R."/>
            <person name="Barry K."/>
            <person name="Chovatia M."/>
            <person name="Clum A."/>
            <person name="Daum C."/>
            <person name="Haridas S."/>
            <person name="He G."/>
            <person name="LaButti K."/>
            <person name="Lipzen A."/>
            <person name="Mondo S."/>
            <person name="Riley R."/>
            <person name="Salamov A."/>
            <person name="Simmons B.A."/>
            <person name="Magnuson J.K."/>
            <person name="Henrissat B."/>
            <person name="Mortensen U.H."/>
            <person name="Larsen T.O."/>
            <person name="Devries R.P."/>
            <person name="Grigoriev I.V."/>
            <person name="Machida M."/>
            <person name="Baker S.E."/>
            <person name="Andersen M.R."/>
        </authorList>
    </citation>
    <scope>NUCLEOTIDE SEQUENCE [LARGE SCALE GENOMIC DNA]</scope>
    <source>
        <strain evidence="1 2">IBT 29228</strain>
    </source>
</reference>
<proteinExistence type="predicted"/>